<protein>
    <submittedName>
        <fullName evidence="4">Trancscriptional regulator,TetR</fullName>
    </submittedName>
</protein>
<sequence>MARTASAMRGQILESALRLFSVHGFRGTSLQDIASDAGCSKASLLYHFASKETILTELLTPARDALATLLDRVAGLERGRLVEETVIGYVDLALRFRREIRLLFEDIAEMSCHQTLNVLELADGLLDALAGHSRRAPSRVAAWMVLGAVFITSATEDEVAPDEVLRAEMIRSALRTLDHSPQCAADA</sequence>
<dbReference type="InterPro" id="IPR009057">
    <property type="entry name" value="Homeodomain-like_sf"/>
</dbReference>
<evidence type="ECO:0000313" key="5">
    <source>
        <dbReference type="Proteomes" id="UP000620156"/>
    </source>
</evidence>
<dbReference type="AlphaFoldDB" id="A0A918EWN9"/>
<organism evidence="4 5">
    <name type="scientific">Streptomyces ruber</name>
    <dbReference type="NCBI Taxonomy" id="83378"/>
    <lineage>
        <taxon>Bacteria</taxon>
        <taxon>Bacillati</taxon>
        <taxon>Actinomycetota</taxon>
        <taxon>Actinomycetes</taxon>
        <taxon>Kitasatosporales</taxon>
        <taxon>Streptomycetaceae</taxon>
        <taxon>Streptomyces</taxon>
    </lineage>
</organism>
<dbReference type="InterPro" id="IPR050109">
    <property type="entry name" value="HTH-type_TetR-like_transc_reg"/>
</dbReference>
<dbReference type="GO" id="GO:0000976">
    <property type="term" value="F:transcription cis-regulatory region binding"/>
    <property type="evidence" value="ECO:0007669"/>
    <property type="project" value="TreeGrafter"/>
</dbReference>
<keyword evidence="1 2" id="KW-0238">DNA-binding</keyword>
<reference evidence="4" key="2">
    <citation type="submission" date="2020-09" db="EMBL/GenBank/DDBJ databases">
        <authorList>
            <person name="Sun Q."/>
            <person name="Ohkuma M."/>
        </authorList>
    </citation>
    <scope>NUCLEOTIDE SEQUENCE</scope>
    <source>
        <strain evidence="4">JCM 3131</strain>
    </source>
</reference>
<evidence type="ECO:0000313" key="4">
    <source>
        <dbReference type="EMBL" id="GGQ82899.1"/>
    </source>
</evidence>
<dbReference type="PANTHER" id="PTHR30055">
    <property type="entry name" value="HTH-TYPE TRANSCRIPTIONAL REGULATOR RUTR"/>
    <property type="match status" value="1"/>
</dbReference>
<reference evidence="4" key="1">
    <citation type="journal article" date="2014" name="Int. J. Syst. Evol. Microbiol.">
        <title>Complete genome sequence of Corynebacterium casei LMG S-19264T (=DSM 44701T), isolated from a smear-ripened cheese.</title>
        <authorList>
            <consortium name="US DOE Joint Genome Institute (JGI-PGF)"/>
            <person name="Walter F."/>
            <person name="Albersmeier A."/>
            <person name="Kalinowski J."/>
            <person name="Ruckert C."/>
        </authorList>
    </citation>
    <scope>NUCLEOTIDE SEQUENCE</scope>
    <source>
        <strain evidence="4">JCM 3131</strain>
    </source>
</reference>
<feature type="DNA-binding region" description="H-T-H motif" evidence="2">
    <location>
        <begin position="29"/>
        <end position="48"/>
    </location>
</feature>
<dbReference type="Proteomes" id="UP000620156">
    <property type="component" value="Unassembled WGS sequence"/>
</dbReference>
<dbReference type="InterPro" id="IPR001647">
    <property type="entry name" value="HTH_TetR"/>
</dbReference>
<evidence type="ECO:0000256" key="2">
    <source>
        <dbReference type="PROSITE-ProRule" id="PRU00335"/>
    </source>
</evidence>
<dbReference type="PANTHER" id="PTHR30055:SF223">
    <property type="entry name" value="HTH-TYPE TRANSCRIPTIONAL REGULATOR UIDR"/>
    <property type="match status" value="1"/>
</dbReference>
<dbReference type="PROSITE" id="PS50977">
    <property type="entry name" value="HTH_TETR_2"/>
    <property type="match status" value="1"/>
</dbReference>
<name>A0A918EWN9_9ACTN</name>
<accession>A0A918EWN9</accession>
<dbReference type="Gene3D" id="1.10.357.10">
    <property type="entry name" value="Tetracycline Repressor, domain 2"/>
    <property type="match status" value="1"/>
</dbReference>
<comment type="caution">
    <text evidence="4">The sequence shown here is derived from an EMBL/GenBank/DDBJ whole genome shotgun (WGS) entry which is preliminary data.</text>
</comment>
<proteinExistence type="predicted"/>
<dbReference type="EMBL" id="BMQK01000020">
    <property type="protein sequence ID" value="GGQ82899.1"/>
    <property type="molecule type" value="Genomic_DNA"/>
</dbReference>
<dbReference type="GO" id="GO:0003700">
    <property type="term" value="F:DNA-binding transcription factor activity"/>
    <property type="evidence" value="ECO:0007669"/>
    <property type="project" value="TreeGrafter"/>
</dbReference>
<gene>
    <name evidence="4" type="ORF">GCM10010145_60660</name>
</gene>
<dbReference type="SUPFAM" id="SSF46689">
    <property type="entry name" value="Homeodomain-like"/>
    <property type="match status" value="1"/>
</dbReference>
<evidence type="ECO:0000256" key="1">
    <source>
        <dbReference type="ARBA" id="ARBA00023125"/>
    </source>
</evidence>
<dbReference type="RefSeq" id="WP_189220099.1">
    <property type="nucleotide sequence ID" value="NZ_BMQK01000020.1"/>
</dbReference>
<dbReference type="PRINTS" id="PR00455">
    <property type="entry name" value="HTHTETR"/>
</dbReference>
<evidence type="ECO:0000259" key="3">
    <source>
        <dbReference type="PROSITE" id="PS50977"/>
    </source>
</evidence>
<feature type="domain" description="HTH tetR-type" evidence="3">
    <location>
        <begin position="6"/>
        <end position="66"/>
    </location>
</feature>
<keyword evidence="5" id="KW-1185">Reference proteome</keyword>
<dbReference type="Pfam" id="PF00440">
    <property type="entry name" value="TetR_N"/>
    <property type="match status" value="1"/>
</dbReference>